<dbReference type="InterPro" id="IPR006103">
    <property type="entry name" value="Glyco_hydro_2_cat"/>
</dbReference>
<comment type="similarity">
    <text evidence="1">Belongs to the glycosyl hydrolase 2 family.</text>
</comment>
<dbReference type="PANTHER" id="PTHR42732">
    <property type="entry name" value="BETA-GALACTOSIDASE"/>
    <property type="match status" value="1"/>
</dbReference>
<dbReference type="InterPro" id="IPR017853">
    <property type="entry name" value="GH"/>
</dbReference>
<accession>A0A559K0V7</accession>
<evidence type="ECO:0000256" key="2">
    <source>
        <dbReference type="ARBA" id="ARBA00022801"/>
    </source>
</evidence>
<dbReference type="SUPFAM" id="SSF51445">
    <property type="entry name" value="(Trans)glycosidases"/>
    <property type="match status" value="1"/>
</dbReference>
<dbReference type="Proteomes" id="UP000317036">
    <property type="component" value="Unassembled WGS sequence"/>
</dbReference>
<dbReference type="InterPro" id="IPR006102">
    <property type="entry name" value="Ig-like_GH2"/>
</dbReference>
<evidence type="ECO:0000259" key="4">
    <source>
        <dbReference type="Pfam" id="PF00703"/>
    </source>
</evidence>
<dbReference type="InterPro" id="IPR036156">
    <property type="entry name" value="Beta-gal/glucu_dom_sf"/>
</dbReference>
<evidence type="ECO:0000259" key="5">
    <source>
        <dbReference type="Pfam" id="PF02836"/>
    </source>
</evidence>
<keyword evidence="3" id="KW-0326">Glycosidase</keyword>
<sequence length="770" mass="88884">MKTSILLSGLWDWHIPGGQNQKITVPSCYHCVGDAYYEKDFEILNLPTHQKVVLRFEGIHYEGHVWVNSVDIGEMFPYCRYEFDITDYIKTGTNHITVLVQDITAEFGPTSGWEDYGGISRDVFLYCYDDAYVLETQWITHFNGDYTAADCELKVWIENPFTPCNADVCYEIIYNNSVYLSGNTGIDIKEGRNEIPFRFHAVAPPLWSPELPNICELKIRVMKNNAIVDRKTETIGFREFKAVGTRFYLNGKDTVLKGICRHEMWGEHQGFTLSKEQIERDFRLIKQLGANYVRLVHYPHNEYTLEVADRMGIMVSEEPGLWWSDFRSGRMEEKALEILSRTVHRDRNRACLIFWLLFNECRFAGDYPSRGKKVCRDLDPTRLVSAANCMDIDDTKNYFDEQGLDFYTYHAYGYRPKYIGGDRPLSVEDACRCFKDKPLVFTEWGGWFIHNNVNLINGFKRDFVKFMHNRSPEPNLAGIAWWQFQDIYQFYRGLPGVVDGQLSDGLVDNERNIKPMYNQMSDLFRLIDEPAPPVALMSSSAPAQLICNCKIIEPNFPFDNRNMKALSLVNLLQSSEQQFAWEQVLKNTARRSRAGHHSYVKSIGPVIPQKIESIGRIPVCLEKGQPLVFSRDYECAEVIVNEMVSEVFFFGHVTYCEGYPALGKYGDPVMNYEFVYEDGGTDLFELKNGIDFSSASMLCDGSRMNPISVNAFRVIELTYEQDWEHYQICWQTCSINPTKKLNRIKMQLVGPGETLFTPLVYGITVKTTFK</sequence>
<comment type="caution">
    <text evidence="7">The sequence shown here is derived from an EMBL/GenBank/DDBJ whole genome shotgun (WGS) entry which is preliminary data.</text>
</comment>
<reference evidence="7 8" key="1">
    <citation type="submission" date="2019-07" db="EMBL/GenBank/DDBJ databases">
        <authorList>
            <person name="Kim J."/>
        </authorList>
    </citation>
    <scope>NUCLEOTIDE SEQUENCE [LARGE SCALE GENOMIC DNA]</scope>
    <source>
        <strain evidence="7 8">JC52</strain>
    </source>
</reference>
<dbReference type="Gene3D" id="2.60.40.10">
    <property type="entry name" value="Immunoglobulins"/>
    <property type="match status" value="1"/>
</dbReference>
<dbReference type="InterPro" id="IPR051913">
    <property type="entry name" value="GH2_Domain-Containing"/>
</dbReference>
<keyword evidence="2" id="KW-0378">Hydrolase</keyword>
<keyword evidence="8" id="KW-1185">Reference proteome</keyword>
<dbReference type="GO" id="GO:0004553">
    <property type="term" value="F:hydrolase activity, hydrolyzing O-glycosyl compounds"/>
    <property type="evidence" value="ECO:0007669"/>
    <property type="project" value="InterPro"/>
</dbReference>
<evidence type="ECO:0000313" key="8">
    <source>
        <dbReference type="Proteomes" id="UP000317036"/>
    </source>
</evidence>
<proteinExistence type="inferred from homology"/>
<dbReference type="Pfam" id="PF02836">
    <property type="entry name" value="Glyco_hydro_2_C"/>
    <property type="match status" value="1"/>
</dbReference>
<dbReference type="Pfam" id="PF00703">
    <property type="entry name" value="Glyco_hydro_2"/>
    <property type="match status" value="1"/>
</dbReference>
<feature type="domain" description="Glycosyl hydrolases family 2 sugar binding" evidence="6">
    <location>
        <begin position="26"/>
        <end position="126"/>
    </location>
</feature>
<gene>
    <name evidence="7" type="ORF">FPZ49_28825</name>
</gene>
<dbReference type="Gene3D" id="3.20.20.80">
    <property type="entry name" value="Glycosidases"/>
    <property type="match status" value="1"/>
</dbReference>
<dbReference type="InterPro" id="IPR008979">
    <property type="entry name" value="Galactose-bd-like_sf"/>
</dbReference>
<dbReference type="PRINTS" id="PR00132">
    <property type="entry name" value="GLHYDRLASE2"/>
</dbReference>
<evidence type="ECO:0000256" key="3">
    <source>
        <dbReference type="ARBA" id="ARBA00023295"/>
    </source>
</evidence>
<dbReference type="AlphaFoldDB" id="A0A559K0V7"/>
<organism evidence="7 8">
    <name type="scientific">Paenibacillus cremeus</name>
    <dbReference type="NCBI Taxonomy" id="2163881"/>
    <lineage>
        <taxon>Bacteria</taxon>
        <taxon>Bacillati</taxon>
        <taxon>Bacillota</taxon>
        <taxon>Bacilli</taxon>
        <taxon>Bacillales</taxon>
        <taxon>Paenibacillaceae</taxon>
        <taxon>Paenibacillus</taxon>
    </lineage>
</organism>
<dbReference type="OrthoDB" id="9762066at2"/>
<dbReference type="Pfam" id="PF02837">
    <property type="entry name" value="Glyco_hydro_2_N"/>
    <property type="match status" value="1"/>
</dbReference>
<dbReference type="InterPro" id="IPR006101">
    <property type="entry name" value="Glyco_hydro_2"/>
</dbReference>
<name>A0A559K0V7_9BACL</name>
<evidence type="ECO:0000259" key="6">
    <source>
        <dbReference type="Pfam" id="PF02837"/>
    </source>
</evidence>
<evidence type="ECO:0000256" key="1">
    <source>
        <dbReference type="ARBA" id="ARBA00007401"/>
    </source>
</evidence>
<dbReference type="GO" id="GO:0005975">
    <property type="term" value="P:carbohydrate metabolic process"/>
    <property type="evidence" value="ECO:0007669"/>
    <property type="project" value="InterPro"/>
</dbReference>
<protein>
    <recommendedName>
        <fullName evidence="9">Beta-galactosidase</fullName>
    </recommendedName>
</protein>
<evidence type="ECO:0008006" key="9">
    <source>
        <dbReference type="Google" id="ProtNLM"/>
    </source>
</evidence>
<dbReference type="SUPFAM" id="SSF49785">
    <property type="entry name" value="Galactose-binding domain-like"/>
    <property type="match status" value="1"/>
</dbReference>
<dbReference type="InterPro" id="IPR006104">
    <property type="entry name" value="Glyco_hydro_2_N"/>
</dbReference>
<feature type="domain" description="Glycoside hydrolase family 2 catalytic" evidence="5">
    <location>
        <begin position="245"/>
        <end position="408"/>
    </location>
</feature>
<dbReference type="PANTHER" id="PTHR42732:SF1">
    <property type="entry name" value="BETA-MANNOSIDASE"/>
    <property type="match status" value="1"/>
</dbReference>
<feature type="domain" description="Glycoside hydrolase family 2 immunoglobulin-like beta-sandwich" evidence="4">
    <location>
        <begin position="193"/>
        <end position="238"/>
    </location>
</feature>
<dbReference type="Gene3D" id="2.60.120.260">
    <property type="entry name" value="Galactose-binding domain-like"/>
    <property type="match status" value="1"/>
</dbReference>
<dbReference type="EMBL" id="VNJI01000053">
    <property type="protein sequence ID" value="TVY05680.1"/>
    <property type="molecule type" value="Genomic_DNA"/>
</dbReference>
<dbReference type="SUPFAM" id="SSF49303">
    <property type="entry name" value="beta-Galactosidase/glucuronidase domain"/>
    <property type="match status" value="1"/>
</dbReference>
<dbReference type="RefSeq" id="WP_144853726.1">
    <property type="nucleotide sequence ID" value="NZ_VNJI01000053.1"/>
</dbReference>
<dbReference type="InterPro" id="IPR013783">
    <property type="entry name" value="Ig-like_fold"/>
</dbReference>
<evidence type="ECO:0000313" key="7">
    <source>
        <dbReference type="EMBL" id="TVY05680.1"/>
    </source>
</evidence>